<dbReference type="RefSeq" id="XP_003322477.2">
    <property type="nucleotide sequence ID" value="XM_003322429.2"/>
</dbReference>
<comment type="subcellular location">
    <subcellularLocation>
        <location evidence="1">Cytoplasm</location>
    </subcellularLocation>
</comment>
<keyword evidence="4" id="KW-0863">Zinc-finger</keyword>
<reference key="1">
    <citation type="submission" date="2007-01" db="EMBL/GenBank/DDBJ databases">
        <title>The Genome Sequence of Puccinia graminis f. sp. tritici Strain CRL 75-36-700-3.</title>
        <authorList>
            <consortium name="The Broad Institute Genome Sequencing Platform"/>
            <person name="Birren B."/>
            <person name="Lander E."/>
            <person name="Galagan J."/>
            <person name="Nusbaum C."/>
            <person name="Devon K."/>
            <person name="Cuomo C."/>
            <person name="Jaffe D."/>
            <person name="Butler J."/>
            <person name="Alvarez P."/>
            <person name="Gnerre S."/>
            <person name="Grabherr M."/>
            <person name="Mauceli E."/>
            <person name="Brockman W."/>
            <person name="Young S."/>
            <person name="LaButti K."/>
            <person name="Sykes S."/>
            <person name="DeCaprio D."/>
            <person name="Crawford M."/>
            <person name="Koehrsen M."/>
            <person name="Engels R."/>
            <person name="Montgomery P."/>
            <person name="Pearson M."/>
            <person name="Howarth C."/>
            <person name="Larson L."/>
            <person name="White J."/>
            <person name="Zeng Q."/>
            <person name="Kodira C."/>
            <person name="Yandava C."/>
            <person name="Alvarado L."/>
            <person name="O'Leary S."/>
            <person name="Szabo L."/>
            <person name="Dean R."/>
            <person name="Schein J."/>
        </authorList>
    </citation>
    <scope>NUCLEOTIDE SEQUENCE</scope>
    <source>
        <strain>CRL 75-36-700-3</strain>
    </source>
</reference>
<evidence type="ECO:0000313" key="7">
    <source>
        <dbReference type="EMBL" id="EFP78058.2"/>
    </source>
</evidence>
<dbReference type="Proteomes" id="UP000008783">
    <property type="component" value="Unassembled WGS sequence"/>
</dbReference>
<dbReference type="InParanoid" id="E3K183"/>
<evidence type="ECO:0000259" key="6">
    <source>
        <dbReference type="PROSITE" id="PS50158"/>
    </source>
</evidence>
<dbReference type="PANTHER" id="PTHR45994">
    <property type="entry name" value="FI21225P1"/>
    <property type="match status" value="1"/>
</dbReference>
<evidence type="ECO:0000256" key="1">
    <source>
        <dbReference type="ARBA" id="ARBA00004496"/>
    </source>
</evidence>
<dbReference type="GeneID" id="10541527"/>
<dbReference type="InterPro" id="IPR001878">
    <property type="entry name" value="Znf_CCHC"/>
</dbReference>
<evidence type="ECO:0000313" key="8">
    <source>
        <dbReference type="Proteomes" id="UP000008783"/>
    </source>
</evidence>
<dbReference type="VEuPathDB" id="FungiDB:PGTG_04014"/>
<accession>E3K183</accession>
<dbReference type="EMBL" id="DS178269">
    <property type="protein sequence ID" value="EFP78058.2"/>
    <property type="molecule type" value="Genomic_DNA"/>
</dbReference>
<evidence type="ECO:0000256" key="3">
    <source>
        <dbReference type="ARBA" id="ARBA00022664"/>
    </source>
</evidence>
<dbReference type="HOGENOM" id="CLU_429017_0_0_1"/>
<dbReference type="GO" id="GO:0051879">
    <property type="term" value="F:Hsp90 protein binding"/>
    <property type="evidence" value="ECO:0000318"/>
    <property type="project" value="GO_Central"/>
</dbReference>
<dbReference type="eggNOG" id="KOG0017">
    <property type="taxonomic scope" value="Eukaryota"/>
</dbReference>
<dbReference type="SUPFAM" id="SSF48371">
    <property type="entry name" value="ARM repeat"/>
    <property type="match status" value="1"/>
</dbReference>
<dbReference type="PANTHER" id="PTHR45994:SF1">
    <property type="entry name" value="FI21225P1"/>
    <property type="match status" value="1"/>
</dbReference>
<dbReference type="InterPro" id="IPR016024">
    <property type="entry name" value="ARM-type_fold"/>
</dbReference>
<dbReference type="InterPro" id="IPR011989">
    <property type="entry name" value="ARM-like"/>
</dbReference>
<feature type="region of interest" description="Disordered" evidence="5">
    <location>
        <begin position="237"/>
        <end position="330"/>
    </location>
</feature>
<dbReference type="eggNOG" id="KOG4151">
    <property type="taxonomic scope" value="Eukaryota"/>
</dbReference>
<feature type="region of interest" description="Disordered" evidence="5">
    <location>
        <begin position="48"/>
        <end position="80"/>
    </location>
</feature>
<reference evidence="8" key="2">
    <citation type="journal article" date="2011" name="Proc. Natl. Acad. Sci. U.S.A.">
        <title>Obligate biotrophy features unraveled by the genomic analysis of rust fungi.</title>
        <authorList>
            <person name="Duplessis S."/>
            <person name="Cuomo C.A."/>
            <person name="Lin Y.-C."/>
            <person name="Aerts A."/>
            <person name="Tisserant E."/>
            <person name="Veneault-Fourrey C."/>
            <person name="Joly D.L."/>
            <person name="Hacquard S."/>
            <person name="Amselem J."/>
            <person name="Cantarel B.L."/>
            <person name="Chiu R."/>
            <person name="Coutinho P.M."/>
            <person name="Feau N."/>
            <person name="Field M."/>
            <person name="Frey P."/>
            <person name="Gelhaye E."/>
            <person name="Goldberg J."/>
            <person name="Grabherr M.G."/>
            <person name="Kodira C.D."/>
            <person name="Kohler A."/>
            <person name="Kuees U."/>
            <person name="Lindquist E.A."/>
            <person name="Lucas S.M."/>
            <person name="Mago R."/>
            <person name="Mauceli E."/>
            <person name="Morin E."/>
            <person name="Murat C."/>
            <person name="Pangilinan J.L."/>
            <person name="Park R."/>
            <person name="Pearson M."/>
            <person name="Quesneville H."/>
            <person name="Rouhier N."/>
            <person name="Sakthikumar S."/>
            <person name="Salamov A.A."/>
            <person name="Schmutz J."/>
            <person name="Selles B."/>
            <person name="Shapiro H."/>
            <person name="Tanguay P."/>
            <person name="Tuskan G.A."/>
            <person name="Henrissat B."/>
            <person name="Van de Peer Y."/>
            <person name="Rouze P."/>
            <person name="Ellis J.G."/>
            <person name="Dodds P.N."/>
            <person name="Schein J.E."/>
            <person name="Zhong S."/>
            <person name="Hamelin R.C."/>
            <person name="Grigoriev I.V."/>
            <person name="Szabo L.J."/>
            <person name="Martin F."/>
        </authorList>
    </citation>
    <scope>NUCLEOTIDE SEQUENCE [LARGE SCALE GENOMIC DNA]</scope>
    <source>
        <strain evidence="8">CRL 75-36-700-3 / race SCCL</strain>
    </source>
</reference>
<dbReference type="SUPFAM" id="SSF57756">
    <property type="entry name" value="Retrovirus zinc finger-like domains"/>
    <property type="match status" value="1"/>
</dbReference>
<dbReference type="GO" id="GO:0008270">
    <property type="term" value="F:zinc ion binding"/>
    <property type="evidence" value="ECO:0007669"/>
    <property type="project" value="UniProtKB-KW"/>
</dbReference>
<dbReference type="SMART" id="SM00343">
    <property type="entry name" value="ZnF_C2HC"/>
    <property type="match status" value="1"/>
</dbReference>
<proteinExistence type="predicted"/>
<dbReference type="KEGG" id="pgr:PGTG_04014"/>
<keyword evidence="4" id="KW-0479">Metal-binding</keyword>
<dbReference type="GO" id="GO:0005737">
    <property type="term" value="C:cytoplasm"/>
    <property type="evidence" value="ECO:0000318"/>
    <property type="project" value="GO_Central"/>
</dbReference>
<keyword evidence="8" id="KW-1185">Reference proteome</keyword>
<gene>
    <name evidence="7" type="ORF">PGTG_04014</name>
</gene>
<evidence type="ECO:0000256" key="2">
    <source>
        <dbReference type="ARBA" id="ARBA00022490"/>
    </source>
</evidence>
<feature type="compositionally biased region" description="Polar residues" evidence="5">
    <location>
        <begin position="295"/>
        <end position="305"/>
    </location>
</feature>
<dbReference type="InterPro" id="IPR036875">
    <property type="entry name" value="Znf_CCHC_sf"/>
</dbReference>
<dbReference type="Gene3D" id="1.25.10.10">
    <property type="entry name" value="Leucine-rich Repeat Variant"/>
    <property type="match status" value="1"/>
</dbReference>
<dbReference type="Pfam" id="PF14223">
    <property type="entry name" value="Retrotran_gag_2"/>
    <property type="match status" value="1"/>
</dbReference>
<dbReference type="AlphaFoldDB" id="E3K183"/>
<sequence length="638" mass="69339">MSGYHQIQNVSALIPTIEALDGTASVFPRWRSRIEDVLGMQNTLDIVKGTLPRPKDETKDAAPYSRPPDAKGYNPRESKEDWDALSDTACSLIRLTLTDPLAQRYRKVKPASRLFTTIVNAYEKNTRARRIRLQEAFWTAKHNPHKPIALWIGCVRVAADDLLSIGELPTDRQITDRLVGGLDSSWSAVRDSIVYTAVEMSLDDTVGALEAHEVSLNGSHQSDVVSAASAKHITCSHCGKRGHRSSECRKKASSKTKAGAAQTVKLGGYDSGSFDDEDEVSLRPAASPRRFEPNQILTLRQQQGQLKPGNDRSHSHSNLTQVPSSEEARRGLVLESVPSGPSDREAYVKLDSHYITFTAGHHQPTPSSQEARMITKKQIPDELVFEWIQSSLRQNNDLMDTVGWLAKSESKEVKQTTGKVLLNLVECQDCRGLVSKSGGGRMLMKIIATLMVSSNNPKPQLPGLSTASDSIQPMLDPSDLHNIQALAEILITTNLLLIFGPSPDSPILLLTIKPLTTLFIHPSSTLLQTFEVLIALTNLCSLGGGIPTEATKLICNLSSTIHVLASFGPQSNEPAGSRGSAHISRLHILIALCSSKDLQTALAAGGALAILTEHSKEICQAMLSSETLSSSILLTHSS</sequence>
<evidence type="ECO:0000256" key="5">
    <source>
        <dbReference type="SAM" id="MobiDB-lite"/>
    </source>
</evidence>
<keyword evidence="4" id="KW-0862">Zinc</keyword>
<evidence type="ECO:0000256" key="4">
    <source>
        <dbReference type="PROSITE-ProRule" id="PRU00047"/>
    </source>
</evidence>
<organism evidence="7 8">
    <name type="scientific">Puccinia graminis f. sp. tritici (strain CRL 75-36-700-3 / race SCCL)</name>
    <name type="common">Black stem rust fungus</name>
    <dbReference type="NCBI Taxonomy" id="418459"/>
    <lineage>
        <taxon>Eukaryota</taxon>
        <taxon>Fungi</taxon>
        <taxon>Dikarya</taxon>
        <taxon>Basidiomycota</taxon>
        <taxon>Pucciniomycotina</taxon>
        <taxon>Pucciniomycetes</taxon>
        <taxon>Pucciniales</taxon>
        <taxon>Pucciniaceae</taxon>
        <taxon>Puccinia</taxon>
    </lineage>
</organism>
<dbReference type="OrthoDB" id="199930at2759"/>
<dbReference type="PROSITE" id="PS50158">
    <property type="entry name" value="ZF_CCHC"/>
    <property type="match status" value="1"/>
</dbReference>
<feature type="domain" description="CCHC-type" evidence="6">
    <location>
        <begin position="235"/>
        <end position="250"/>
    </location>
</feature>
<dbReference type="GO" id="GO:0003676">
    <property type="term" value="F:nucleic acid binding"/>
    <property type="evidence" value="ECO:0007669"/>
    <property type="project" value="InterPro"/>
</dbReference>
<protein>
    <recommendedName>
        <fullName evidence="6">CCHC-type domain-containing protein</fullName>
    </recommendedName>
</protein>
<dbReference type="GO" id="GO:0006397">
    <property type="term" value="P:mRNA processing"/>
    <property type="evidence" value="ECO:0007669"/>
    <property type="project" value="UniProtKB-KW"/>
</dbReference>
<keyword evidence="3" id="KW-0507">mRNA processing</keyword>
<name>E3K183_PUCGT</name>
<keyword evidence="2" id="KW-0963">Cytoplasm</keyword>